<proteinExistence type="predicted"/>
<evidence type="ECO:0000313" key="2">
    <source>
        <dbReference type="EMBL" id="CBY00672.1"/>
    </source>
</evidence>
<accession>E5AAI1</accession>
<name>E5AAI1_LEPMJ</name>
<protein>
    <submittedName>
        <fullName evidence="2">Predicted protein</fullName>
    </submittedName>
</protein>
<gene>
    <name evidence="2" type="ORF">LEMA_P018020.1</name>
</gene>
<feature type="chain" id="PRO_5013288486" evidence="1">
    <location>
        <begin position="16"/>
        <end position="112"/>
    </location>
</feature>
<keyword evidence="3" id="KW-1185">Reference proteome</keyword>
<keyword evidence="1" id="KW-0732">Signal</keyword>
<sequence length="112" mass="12142">MISTVVLEVLTLICARMYRMAVQGCANAGLCAKAETWFGAEGNGGQTRQQRLMPSMHRFGPSGLGLVMVVVVKSPMTSTSHFLVGLWSDFASLLICRRHADSRPSCGKHAMN</sequence>
<dbReference type="VEuPathDB" id="FungiDB:LEMA_P018020.1"/>
<dbReference type="EMBL" id="FP929138">
    <property type="protein sequence ID" value="CBY00672.1"/>
    <property type="molecule type" value="Genomic_DNA"/>
</dbReference>
<reference evidence="3" key="1">
    <citation type="journal article" date="2011" name="Nat. Commun.">
        <title>Effector diversification within compartments of the Leptosphaeria maculans genome affected by Repeat-Induced Point mutations.</title>
        <authorList>
            <person name="Rouxel T."/>
            <person name="Grandaubert J."/>
            <person name="Hane J.K."/>
            <person name="Hoede C."/>
            <person name="van de Wouw A.P."/>
            <person name="Couloux A."/>
            <person name="Dominguez V."/>
            <person name="Anthouard V."/>
            <person name="Bally P."/>
            <person name="Bourras S."/>
            <person name="Cozijnsen A.J."/>
            <person name="Ciuffetti L.M."/>
            <person name="Degrave A."/>
            <person name="Dilmaghani A."/>
            <person name="Duret L."/>
            <person name="Fudal I."/>
            <person name="Goodwin S.B."/>
            <person name="Gout L."/>
            <person name="Glaser N."/>
            <person name="Linglin J."/>
            <person name="Kema G.H.J."/>
            <person name="Lapalu N."/>
            <person name="Lawrence C.B."/>
            <person name="May K."/>
            <person name="Meyer M."/>
            <person name="Ollivier B."/>
            <person name="Poulain J."/>
            <person name="Schoch C.L."/>
            <person name="Simon A."/>
            <person name="Spatafora J.W."/>
            <person name="Stachowiak A."/>
            <person name="Turgeon B.G."/>
            <person name="Tyler B.M."/>
            <person name="Vincent D."/>
            <person name="Weissenbach J."/>
            <person name="Amselem J."/>
            <person name="Quesneville H."/>
            <person name="Oliver R.P."/>
            <person name="Wincker P."/>
            <person name="Balesdent M.-H."/>
            <person name="Howlett B.J."/>
        </authorList>
    </citation>
    <scope>NUCLEOTIDE SEQUENCE [LARGE SCALE GENOMIC DNA]</scope>
    <source>
        <strain evidence="3">JN3 / isolate v23.1.3 / race Av1-4-5-6-7-8</strain>
    </source>
</reference>
<evidence type="ECO:0000256" key="1">
    <source>
        <dbReference type="SAM" id="SignalP"/>
    </source>
</evidence>
<dbReference type="Proteomes" id="UP000002668">
    <property type="component" value="Genome"/>
</dbReference>
<dbReference type="AlphaFoldDB" id="E5AAI1"/>
<evidence type="ECO:0000313" key="3">
    <source>
        <dbReference type="Proteomes" id="UP000002668"/>
    </source>
</evidence>
<dbReference type="InParanoid" id="E5AAI1"/>
<feature type="signal peptide" evidence="1">
    <location>
        <begin position="1"/>
        <end position="15"/>
    </location>
</feature>
<dbReference type="HOGENOM" id="CLU_2146326_0_0_1"/>
<organism evidence="3">
    <name type="scientific">Leptosphaeria maculans (strain JN3 / isolate v23.1.3 / race Av1-4-5-6-7-8)</name>
    <name type="common">Blackleg fungus</name>
    <name type="synonym">Phoma lingam</name>
    <dbReference type="NCBI Taxonomy" id="985895"/>
    <lineage>
        <taxon>Eukaryota</taxon>
        <taxon>Fungi</taxon>
        <taxon>Dikarya</taxon>
        <taxon>Ascomycota</taxon>
        <taxon>Pezizomycotina</taxon>
        <taxon>Dothideomycetes</taxon>
        <taxon>Pleosporomycetidae</taxon>
        <taxon>Pleosporales</taxon>
        <taxon>Pleosporineae</taxon>
        <taxon>Leptosphaeriaceae</taxon>
        <taxon>Plenodomus</taxon>
        <taxon>Plenodomus lingam/Leptosphaeria maculans species complex</taxon>
    </lineage>
</organism>